<feature type="compositionally biased region" description="Polar residues" evidence="1">
    <location>
        <begin position="56"/>
        <end position="65"/>
    </location>
</feature>
<feature type="compositionally biased region" description="Polar residues" evidence="1">
    <location>
        <begin position="83"/>
        <end position="94"/>
    </location>
</feature>
<dbReference type="Proteomes" id="UP001211907">
    <property type="component" value="Unassembled WGS sequence"/>
</dbReference>
<feature type="compositionally biased region" description="Basic residues" evidence="1">
    <location>
        <begin position="22"/>
        <end position="41"/>
    </location>
</feature>
<feature type="region of interest" description="Disordered" evidence="1">
    <location>
        <begin position="172"/>
        <end position="193"/>
    </location>
</feature>
<evidence type="ECO:0000256" key="1">
    <source>
        <dbReference type="SAM" id="MobiDB-lite"/>
    </source>
</evidence>
<comment type="caution">
    <text evidence="2">The sequence shown here is derived from an EMBL/GenBank/DDBJ whole genome shotgun (WGS) entry which is preliminary data.</text>
</comment>
<proteinExistence type="predicted"/>
<organism evidence="2 3">
    <name type="scientific">Physocladia obscura</name>
    <dbReference type="NCBI Taxonomy" id="109957"/>
    <lineage>
        <taxon>Eukaryota</taxon>
        <taxon>Fungi</taxon>
        <taxon>Fungi incertae sedis</taxon>
        <taxon>Chytridiomycota</taxon>
        <taxon>Chytridiomycota incertae sedis</taxon>
        <taxon>Chytridiomycetes</taxon>
        <taxon>Chytridiales</taxon>
        <taxon>Chytriomycetaceae</taxon>
        <taxon>Physocladia</taxon>
    </lineage>
</organism>
<dbReference type="EMBL" id="JADGJH010002090">
    <property type="protein sequence ID" value="KAJ3103746.1"/>
    <property type="molecule type" value="Genomic_DNA"/>
</dbReference>
<accession>A0AAD5SUR0</accession>
<keyword evidence="3" id="KW-1185">Reference proteome</keyword>
<protein>
    <submittedName>
        <fullName evidence="2">Uncharacterized protein</fullName>
    </submittedName>
</protein>
<sequence>MISNLMLYILSVHADVTINRQGPRKAKGKKKKGSKKKKSSLRKSQQNPDSIEAAGNGTSSDQIQIGSGPAPHQGAPLIVLDSNGHQRGNGSNNGELVGELSEYTERRRRGSRTGSDRSSISSAGSGSSYGSSASESDRDDSGGGLFGRKKKDGGSSAVGMVLNLFGMGRAKKASITADQDEDDLPLASLQKKH</sequence>
<feature type="region of interest" description="Disordered" evidence="1">
    <location>
        <begin position="20"/>
        <end position="156"/>
    </location>
</feature>
<evidence type="ECO:0000313" key="2">
    <source>
        <dbReference type="EMBL" id="KAJ3103746.1"/>
    </source>
</evidence>
<reference evidence="2" key="1">
    <citation type="submission" date="2020-05" db="EMBL/GenBank/DDBJ databases">
        <title>Phylogenomic resolution of chytrid fungi.</title>
        <authorList>
            <person name="Stajich J.E."/>
            <person name="Amses K."/>
            <person name="Simmons R."/>
            <person name="Seto K."/>
            <person name="Myers J."/>
            <person name="Bonds A."/>
            <person name="Quandt C.A."/>
            <person name="Barry K."/>
            <person name="Liu P."/>
            <person name="Grigoriev I."/>
            <person name="Longcore J.E."/>
            <person name="James T.Y."/>
        </authorList>
    </citation>
    <scope>NUCLEOTIDE SEQUENCE</scope>
    <source>
        <strain evidence="2">JEL0513</strain>
    </source>
</reference>
<gene>
    <name evidence="2" type="ORF">HK100_004155</name>
</gene>
<name>A0AAD5SUR0_9FUNG</name>
<evidence type="ECO:0000313" key="3">
    <source>
        <dbReference type="Proteomes" id="UP001211907"/>
    </source>
</evidence>
<dbReference type="AlphaFoldDB" id="A0AAD5SUR0"/>
<feature type="compositionally biased region" description="Low complexity" evidence="1">
    <location>
        <begin position="112"/>
        <end position="134"/>
    </location>
</feature>